<gene>
    <name evidence="7" type="primary">atsA_31</name>
    <name evidence="7" type="ORF">ETAA8_39420</name>
</gene>
<dbReference type="PANTHER" id="PTHR42693:SF53">
    <property type="entry name" value="ENDO-4-O-SULFATASE"/>
    <property type="match status" value="1"/>
</dbReference>
<keyword evidence="3 7" id="KW-0378">Hydrolase</keyword>
<dbReference type="OrthoDB" id="9783154at2"/>
<dbReference type="InterPro" id="IPR017850">
    <property type="entry name" value="Alkaline_phosphatase_core_sf"/>
</dbReference>
<dbReference type="Gene3D" id="3.40.720.10">
    <property type="entry name" value="Alkaline Phosphatase, subunit A"/>
    <property type="match status" value="1"/>
</dbReference>
<feature type="domain" description="Sulfatase N-terminal" evidence="6">
    <location>
        <begin position="24"/>
        <end position="386"/>
    </location>
</feature>
<organism evidence="7 8">
    <name type="scientific">Anatilimnocola aggregata</name>
    <dbReference type="NCBI Taxonomy" id="2528021"/>
    <lineage>
        <taxon>Bacteria</taxon>
        <taxon>Pseudomonadati</taxon>
        <taxon>Planctomycetota</taxon>
        <taxon>Planctomycetia</taxon>
        <taxon>Pirellulales</taxon>
        <taxon>Pirellulaceae</taxon>
        <taxon>Anatilimnocola</taxon>
    </lineage>
</organism>
<dbReference type="SUPFAM" id="SSF53649">
    <property type="entry name" value="Alkaline phosphatase-like"/>
    <property type="match status" value="1"/>
</dbReference>
<keyword evidence="4" id="KW-0106">Calcium</keyword>
<dbReference type="EC" id="3.1.6.1" evidence="7"/>
<sequence precursor="true">MKYILNVLCVLCSLCGVSLAADKPNILLILADDLGFGDVRCYNDQSKVATPHIDGLARDGMQFTDAHSPCTVCTPTRYSLMTGQMAFRVPNGGTVFTGVGGPSLIAPGRLTLPKLLRDNGYATACVGKWHVGMTFFDKADHPVRGNGVEAVRQVDFSRRIEGGPVDHGFQSFFGTACCPTTDWLYAFIENDRVPVPPTEGLDKSKLPKHAYANDCRAGLIAPDFPMEEVDLVFLKKSRKFLEQHIRQSPGKPFFLFHSAQAVHLPSFAAPQFQGKTKAGPHGDFLHQLDWVIGELMTTLEKLGVADNTLIIFTSDNGPETTSVIHMRADHQHDGARPWRGVKRDGWEGGHRVPFLVRWPGKVKPGTTSSQLTSLTDVMATVAAIVDVKLPENAAEDSFSLLPALLGQIDAPIRPYLLQQAFSGQRTLSIRRGDWKYLDHTGSGGNRYENNPGLKPFIIPDAVPEATGQLYNLATDPGETKNQFAAQPEIVAELKALLEQSKSSGRSRPHQHRTRN</sequence>
<dbReference type="CDD" id="cd16143">
    <property type="entry name" value="ARS_like"/>
    <property type="match status" value="1"/>
</dbReference>
<evidence type="ECO:0000256" key="3">
    <source>
        <dbReference type="ARBA" id="ARBA00022801"/>
    </source>
</evidence>
<dbReference type="InterPro" id="IPR024607">
    <property type="entry name" value="Sulfatase_CS"/>
</dbReference>
<keyword evidence="2" id="KW-0479">Metal-binding</keyword>
<dbReference type="Proteomes" id="UP000315017">
    <property type="component" value="Chromosome"/>
</dbReference>
<comment type="similarity">
    <text evidence="1">Belongs to the sulfatase family.</text>
</comment>
<evidence type="ECO:0000313" key="8">
    <source>
        <dbReference type="Proteomes" id="UP000315017"/>
    </source>
</evidence>
<evidence type="ECO:0000313" key="7">
    <source>
        <dbReference type="EMBL" id="QDU28837.1"/>
    </source>
</evidence>
<dbReference type="Gene3D" id="3.30.1120.10">
    <property type="match status" value="1"/>
</dbReference>
<name>A0A517YF24_9BACT</name>
<dbReference type="AlphaFoldDB" id="A0A517YF24"/>
<evidence type="ECO:0000259" key="6">
    <source>
        <dbReference type="Pfam" id="PF00884"/>
    </source>
</evidence>
<dbReference type="EMBL" id="CP036274">
    <property type="protein sequence ID" value="QDU28837.1"/>
    <property type="molecule type" value="Genomic_DNA"/>
</dbReference>
<evidence type="ECO:0000256" key="4">
    <source>
        <dbReference type="ARBA" id="ARBA00022837"/>
    </source>
</evidence>
<dbReference type="PROSITE" id="PS00149">
    <property type="entry name" value="SULFATASE_2"/>
    <property type="match status" value="1"/>
</dbReference>
<protein>
    <submittedName>
        <fullName evidence="7">Arylsulfatase</fullName>
        <ecNumber evidence="7">3.1.6.1</ecNumber>
    </submittedName>
</protein>
<feature type="signal peptide" evidence="5">
    <location>
        <begin position="1"/>
        <end position="20"/>
    </location>
</feature>
<dbReference type="InterPro" id="IPR050738">
    <property type="entry name" value="Sulfatase"/>
</dbReference>
<dbReference type="InterPro" id="IPR000917">
    <property type="entry name" value="Sulfatase_N"/>
</dbReference>
<dbReference type="GO" id="GO:0004065">
    <property type="term" value="F:arylsulfatase activity"/>
    <property type="evidence" value="ECO:0007669"/>
    <property type="project" value="UniProtKB-EC"/>
</dbReference>
<evidence type="ECO:0000256" key="5">
    <source>
        <dbReference type="SAM" id="SignalP"/>
    </source>
</evidence>
<reference evidence="7 8" key="1">
    <citation type="submission" date="2019-02" db="EMBL/GenBank/DDBJ databases">
        <title>Deep-cultivation of Planctomycetes and their phenomic and genomic characterization uncovers novel biology.</title>
        <authorList>
            <person name="Wiegand S."/>
            <person name="Jogler M."/>
            <person name="Boedeker C."/>
            <person name="Pinto D."/>
            <person name="Vollmers J."/>
            <person name="Rivas-Marin E."/>
            <person name="Kohn T."/>
            <person name="Peeters S.H."/>
            <person name="Heuer A."/>
            <person name="Rast P."/>
            <person name="Oberbeckmann S."/>
            <person name="Bunk B."/>
            <person name="Jeske O."/>
            <person name="Meyerdierks A."/>
            <person name="Storesund J.E."/>
            <person name="Kallscheuer N."/>
            <person name="Luecker S."/>
            <person name="Lage O.M."/>
            <person name="Pohl T."/>
            <person name="Merkel B.J."/>
            <person name="Hornburger P."/>
            <person name="Mueller R.-W."/>
            <person name="Bruemmer F."/>
            <person name="Labrenz M."/>
            <person name="Spormann A.M."/>
            <person name="Op den Camp H."/>
            <person name="Overmann J."/>
            <person name="Amann R."/>
            <person name="Jetten M.S.M."/>
            <person name="Mascher T."/>
            <person name="Medema M.H."/>
            <person name="Devos D.P."/>
            <person name="Kaster A.-K."/>
            <person name="Ovreas L."/>
            <person name="Rohde M."/>
            <person name="Galperin M.Y."/>
            <person name="Jogler C."/>
        </authorList>
    </citation>
    <scope>NUCLEOTIDE SEQUENCE [LARGE SCALE GENOMIC DNA]</scope>
    <source>
        <strain evidence="7 8">ETA_A8</strain>
    </source>
</reference>
<dbReference type="RefSeq" id="WP_145091782.1">
    <property type="nucleotide sequence ID" value="NZ_CP036274.1"/>
</dbReference>
<feature type="chain" id="PRO_5021849720" evidence="5">
    <location>
        <begin position="21"/>
        <end position="515"/>
    </location>
</feature>
<accession>A0A517YF24</accession>
<dbReference type="Pfam" id="PF00884">
    <property type="entry name" value="Sulfatase"/>
    <property type="match status" value="1"/>
</dbReference>
<evidence type="ECO:0000256" key="1">
    <source>
        <dbReference type="ARBA" id="ARBA00008779"/>
    </source>
</evidence>
<keyword evidence="8" id="KW-1185">Reference proteome</keyword>
<keyword evidence="5" id="KW-0732">Signal</keyword>
<proteinExistence type="inferred from homology"/>
<dbReference type="GO" id="GO:0046872">
    <property type="term" value="F:metal ion binding"/>
    <property type="evidence" value="ECO:0007669"/>
    <property type="project" value="UniProtKB-KW"/>
</dbReference>
<dbReference type="PANTHER" id="PTHR42693">
    <property type="entry name" value="ARYLSULFATASE FAMILY MEMBER"/>
    <property type="match status" value="1"/>
</dbReference>
<evidence type="ECO:0000256" key="2">
    <source>
        <dbReference type="ARBA" id="ARBA00022723"/>
    </source>
</evidence>
<dbReference type="KEGG" id="aagg:ETAA8_39420"/>